<sequence>MAVPFSNTKIRVPQGFRNLLEGFTREVLRNQPDDIIIFGARYFQFLLNARNGKQNKNIVAVVFNRLN</sequence>
<organism evidence="3 4">
    <name type="scientific">Helobdella robusta</name>
    <name type="common">Californian leech</name>
    <dbReference type="NCBI Taxonomy" id="6412"/>
    <lineage>
        <taxon>Eukaryota</taxon>
        <taxon>Metazoa</taxon>
        <taxon>Spiralia</taxon>
        <taxon>Lophotrochozoa</taxon>
        <taxon>Annelida</taxon>
        <taxon>Clitellata</taxon>
        <taxon>Hirudinea</taxon>
        <taxon>Rhynchobdellida</taxon>
        <taxon>Glossiphoniidae</taxon>
        <taxon>Helobdella</taxon>
    </lineage>
</organism>
<dbReference type="HOGENOM" id="CLU_2815281_0_0_1"/>
<dbReference type="PANTHER" id="PTHR10699">
    <property type="entry name" value="NEUROMODULIN"/>
    <property type="match status" value="1"/>
</dbReference>
<dbReference type="EMBL" id="AMQM01000482">
    <property type="status" value="NOT_ANNOTATED_CDS"/>
    <property type="molecule type" value="Genomic_DNA"/>
</dbReference>
<dbReference type="InterPro" id="IPR003117">
    <property type="entry name" value="cAMP_dep_PK_reg_su_I/II_a/b"/>
</dbReference>
<dbReference type="OrthoDB" id="252964at2759"/>
<evidence type="ECO:0000259" key="1">
    <source>
        <dbReference type="SMART" id="SM00394"/>
    </source>
</evidence>
<dbReference type="Pfam" id="PF02197">
    <property type="entry name" value="RIIa"/>
    <property type="match status" value="1"/>
</dbReference>
<dbReference type="Proteomes" id="UP000015101">
    <property type="component" value="Unassembled WGS sequence"/>
</dbReference>
<keyword evidence="4" id="KW-1185">Reference proteome</keyword>
<dbReference type="InterPro" id="IPR047579">
    <property type="entry name" value="DD_CABYR_SP17"/>
</dbReference>
<evidence type="ECO:0000313" key="3">
    <source>
        <dbReference type="EnsemblMetazoa" id="HelroP63972"/>
    </source>
</evidence>
<dbReference type="EnsemblMetazoa" id="HelroT63972">
    <property type="protein sequence ID" value="HelroP63972"/>
    <property type="gene ID" value="HelroG63972"/>
</dbReference>
<gene>
    <name evidence="3" type="primary">20213578</name>
    <name evidence="2" type="ORF">HELRODRAFT_63972</name>
</gene>
<dbReference type="SMART" id="SM00394">
    <property type="entry name" value="RIIa"/>
    <property type="match status" value="1"/>
</dbReference>
<reference evidence="2 4" key="2">
    <citation type="journal article" date="2013" name="Nature">
        <title>Insights into bilaterian evolution from three spiralian genomes.</title>
        <authorList>
            <person name="Simakov O."/>
            <person name="Marletaz F."/>
            <person name="Cho S.J."/>
            <person name="Edsinger-Gonzales E."/>
            <person name="Havlak P."/>
            <person name="Hellsten U."/>
            <person name="Kuo D.H."/>
            <person name="Larsson T."/>
            <person name="Lv J."/>
            <person name="Arendt D."/>
            <person name="Savage R."/>
            <person name="Osoegawa K."/>
            <person name="de Jong P."/>
            <person name="Grimwood J."/>
            <person name="Chapman J.A."/>
            <person name="Shapiro H."/>
            <person name="Aerts A."/>
            <person name="Otillar R.P."/>
            <person name="Terry A.Y."/>
            <person name="Boore J.L."/>
            <person name="Grigoriev I.V."/>
            <person name="Lindberg D.R."/>
            <person name="Seaver E.C."/>
            <person name="Weisblat D.A."/>
            <person name="Putnam N.H."/>
            <person name="Rokhsar D.S."/>
        </authorList>
    </citation>
    <scope>NUCLEOTIDE SEQUENCE</scope>
</reference>
<reference evidence="4" key="1">
    <citation type="submission" date="2012-12" db="EMBL/GenBank/DDBJ databases">
        <authorList>
            <person name="Hellsten U."/>
            <person name="Grimwood J."/>
            <person name="Chapman J.A."/>
            <person name="Shapiro H."/>
            <person name="Aerts A."/>
            <person name="Otillar R.P."/>
            <person name="Terry A.Y."/>
            <person name="Boore J.L."/>
            <person name="Simakov O."/>
            <person name="Marletaz F."/>
            <person name="Cho S.-J."/>
            <person name="Edsinger-Gonzales E."/>
            <person name="Havlak P."/>
            <person name="Kuo D.-H."/>
            <person name="Larsson T."/>
            <person name="Lv J."/>
            <person name="Arendt D."/>
            <person name="Savage R."/>
            <person name="Osoegawa K."/>
            <person name="de Jong P."/>
            <person name="Lindberg D.R."/>
            <person name="Seaver E.C."/>
            <person name="Weisblat D.A."/>
            <person name="Putnam N.H."/>
            <person name="Grigoriev I.V."/>
            <person name="Rokhsar D.S."/>
        </authorList>
    </citation>
    <scope>NUCLEOTIDE SEQUENCE</scope>
</reference>
<dbReference type="AlphaFoldDB" id="T1FXN0"/>
<name>T1FXN0_HELRO</name>
<dbReference type="KEGG" id="hro:HELRODRAFT_63972"/>
<protein>
    <recommendedName>
        <fullName evidence="1">RIIa domain-containing protein</fullName>
    </recommendedName>
</protein>
<feature type="domain" description="RIIa" evidence="1">
    <location>
        <begin position="14"/>
        <end position="51"/>
    </location>
</feature>
<reference evidence="3" key="3">
    <citation type="submission" date="2015-06" db="UniProtKB">
        <authorList>
            <consortium name="EnsemblMetazoa"/>
        </authorList>
    </citation>
    <scope>IDENTIFICATION</scope>
</reference>
<dbReference type="GeneID" id="20213578"/>
<dbReference type="PANTHER" id="PTHR10699:SF11">
    <property type="entry name" value="IGLOO, ISOFORM A"/>
    <property type="match status" value="1"/>
</dbReference>
<dbReference type="InParanoid" id="T1FXN0"/>
<proteinExistence type="predicted"/>
<dbReference type="EMBL" id="KB096324">
    <property type="protein sequence ID" value="ESO05951.1"/>
    <property type="molecule type" value="Genomic_DNA"/>
</dbReference>
<dbReference type="Gene3D" id="1.20.890.10">
    <property type="entry name" value="cAMP-dependent protein kinase regulatory subunit, dimerization-anchoring domain"/>
    <property type="match status" value="1"/>
</dbReference>
<dbReference type="OMA" id="ICEKHEP"/>
<dbReference type="RefSeq" id="XP_009015319.1">
    <property type="nucleotide sequence ID" value="XM_009017071.1"/>
</dbReference>
<accession>T1FXN0</accession>
<evidence type="ECO:0000313" key="2">
    <source>
        <dbReference type="EMBL" id="ESO05951.1"/>
    </source>
</evidence>
<dbReference type="eggNOG" id="ENOG502S4R6">
    <property type="taxonomic scope" value="Eukaryota"/>
</dbReference>
<dbReference type="CTD" id="20213578"/>
<dbReference type="CDD" id="cd12100">
    <property type="entry name" value="DD_CABYR_SP17"/>
    <property type="match status" value="1"/>
</dbReference>
<dbReference type="SUPFAM" id="SSF47391">
    <property type="entry name" value="Dimerization-anchoring domain of cAMP-dependent PK regulatory subunit"/>
    <property type="match status" value="1"/>
</dbReference>
<evidence type="ECO:0000313" key="4">
    <source>
        <dbReference type="Proteomes" id="UP000015101"/>
    </source>
</evidence>